<dbReference type="Proteomes" id="UP001374535">
    <property type="component" value="Chromosome 1"/>
</dbReference>
<gene>
    <name evidence="2" type="ORF">V8G54_001171</name>
</gene>
<evidence type="ECO:0000313" key="2">
    <source>
        <dbReference type="EMBL" id="WVZ22627.1"/>
    </source>
</evidence>
<keyword evidence="3" id="KW-1185">Reference proteome</keyword>
<dbReference type="AlphaFoldDB" id="A0AAQ3P8J2"/>
<evidence type="ECO:0000256" key="1">
    <source>
        <dbReference type="SAM" id="MobiDB-lite"/>
    </source>
</evidence>
<feature type="compositionally biased region" description="Basic and acidic residues" evidence="1">
    <location>
        <begin position="17"/>
        <end position="35"/>
    </location>
</feature>
<dbReference type="EMBL" id="CP144700">
    <property type="protein sequence ID" value="WVZ22627.1"/>
    <property type="molecule type" value="Genomic_DNA"/>
</dbReference>
<feature type="compositionally biased region" description="Basic and acidic residues" evidence="1">
    <location>
        <begin position="1"/>
        <end position="10"/>
    </location>
</feature>
<evidence type="ECO:0000313" key="3">
    <source>
        <dbReference type="Proteomes" id="UP001374535"/>
    </source>
</evidence>
<accession>A0AAQ3P8J2</accession>
<feature type="non-terminal residue" evidence="2">
    <location>
        <position position="1"/>
    </location>
</feature>
<reference evidence="2 3" key="1">
    <citation type="journal article" date="2023" name="Life. Sci Alliance">
        <title>Evolutionary insights into 3D genome organization and epigenetic landscape of Vigna mungo.</title>
        <authorList>
            <person name="Junaid A."/>
            <person name="Singh B."/>
            <person name="Bhatia S."/>
        </authorList>
    </citation>
    <scope>NUCLEOTIDE SEQUENCE [LARGE SCALE GENOMIC DNA]</scope>
    <source>
        <strain evidence="2">Urdbean</strain>
    </source>
</reference>
<proteinExistence type="predicted"/>
<sequence>QAIGSKKGEEDSFDNNGAKKGEEKPVFPWVKREELTTYEGNGDQGQTIGATNASEVQNTKGSTKAHPKNKENLVQGFKTWYQKSKNLSWKNLATTLLKIVEGNRRNTLCESWAAVTQMESVEILHESFQVDGTAADSVVTTRTYEAEDEILRISQN</sequence>
<feature type="region of interest" description="Disordered" evidence="1">
    <location>
        <begin position="1"/>
        <end position="67"/>
    </location>
</feature>
<name>A0AAQ3P8J2_VIGMU</name>
<protein>
    <submittedName>
        <fullName evidence="2">Uncharacterized protein</fullName>
    </submittedName>
</protein>
<organism evidence="2 3">
    <name type="scientific">Vigna mungo</name>
    <name type="common">Black gram</name>
    <name type="synonym">Phaseolus mungo</name>
    <dbReference type="NCBI Taxonomy" id="3915"/>
    <lineage>
        <taxon>Eukaryota</taxon>
        <taxon>Viridiplantae</taxon>
        <taxon>Streptophyta</taxon>
        <taxon>Embryophyta</taxon>
        <taxon>Tracheophyta</taxon>
        <taxon>Spermatophyta</taxon>
        <taxon>Magnoliopsida</taxon>
        <taxon>eudicotyledons</taxon>
        <taxon>Gunneridae</taxon>
        <taxon>Pentapetalae</taxon>
        <taxon>rosids</taxon>
        <taxon>fabids</taxon>
        <taxon>Fabales</taxon>
        <taxon>Fabaceae</taxon>
        <taxon>Papilionoideae</taxon>
        <taxon>50 kb inversion clade</taxon>
        <taxon>NPAAA clade</taxon>
        <taxon>indigoferoid/millettioid clade</taxon>
        <taxon>Phaseoleae</taxon>
        <taxon>Vigna</taxon>
    </lineage>
</organism>
<feature type="compositionally biased region" description="Polar residues" evidence="1">
    <location>
        <begin position="44"/>
        <end position="62"/>
    </location>
</feature>